<dbReference type="EMBL" id="UGKQ01000007">
    <property type="protein sequence ID" value="STS82226.1"/>
    <property type="molecule type" value="Genomic_DNA"/>
</dbReference>
<dbReference type="Proteomes" id="UP000254938">
    <property type="component" value="Unassembled WGS sequence"/>
</dbReference>
<organism evidence="1 2">
    <name type="scientific">Klebsiella pneumoniae</name>
    <dbReference type="NCBI Taxonomy" id="573"/>
    <lineage>
        <taxon>Bacteria</taxon>
        <taxon>Pseudomonadati</taxon>
        <taxon>Pseudomonadota</taxon>
        <taxon>Gammaproteobacteria</taxon>
        <taxon>Enterobacterales</taxon>
        <taxon>Enterobacteriaceae</taxon>
        <taxon>Klebsiella/Raoultella group</taxon>
        <taxon>Klebsiella</taxon>
        <taxon>Klebsiella pneumoniae complex</taxon>
    </lineage>
</organism>
<dbReference type="AlphaFoldDB" id="A0A377TTH8"/>
<evidence type="ECO:0000313" key="1">
    <source>
        <dbReference type="EMBL" id="STS82226.1"/>
    </source>
</evidence>
<protein>
    <submittedName>
        <fullName evidence="1">Uncharacterized protein</fullName>
    </submittedName>
</protein>
<gene>
    <name evidence="1" type="ORF">NCTC9140_03974</name>
</gene>
<evidence type="ECO:0000313" key="2">
    <source>
        <dbReference type="Proteomes" id="UP000254938"/>
    </source>
</evidence>
<sequence>MRKRLLTLWTRQPYYRTGEAHVLHVRRYHSPFYRYQCKFYVAHWEGGNVMSEKFKSFIEQITEKTGLDAKRVETAARDYFTNVD</sequence>
<accession>A0A377TTH8</accession>
<proteinExistence type="predicted"/>
<reference evidence="1 2" key="1">
    <citation type="submission" date="2018-06" db="EMBL/GenBank/DDBJ databases">
        <authorList>
            <consortium name="Pathogen Informatics"/>
            <person name="Doyle S."/>
        </authorList>
    </citation>
    <scope>NUCLEOTIDE SEQUENCE [LARGE SCALE GENOMIC DNA]</scope>
    <source>
        <strain evidence="1 2">NCTC9140</strain>
    </source>
</reference>
<name>A0A377TTH8_KLEPN</name>